<dbReference type="GO" id="GO:0051301">
    <property type="term" value="P:cell division"/>
    <property type="evidence" value="ECO:0007669"/>
    <property type="project" value="UniProtKB-UniRule"/>
</dbReference>
<feature type="transmembrane region" description="Helical" evidence="7">
    <location>
        <begin position="30"/>
        <end position="53"/>
    </location>
</feature>
<dbReference type="InterPro" id="IPR009619">
    <property type="entry name" value="CrgA"/>
</dbReference>
<keyword evidence="2 7" id="KW-0132">Cell division</keyword>
<comment type="caution">
    <text evidence="9">The sequence shown here is derived from an EMBL/GenBank/DDBJ whole genome shotgun (WGS) entry which is preliminary data.</text>
</comment>
<feature type="transmembrane region" description="Helical" evidence="7">
    <location>
        <begin position="65"/>
        <end position="87"/>
    </location>
</feature>
<keyword evidence="5 7" id="KW-0472">Membrane</keyword>
<organism evidence="9 10">
    <name type="scientific">Galactobacter valiniphilus</name>
    <dbReference type="NCBI Taxonomy" id="2676122"/>
    <lineage>
        <taxon>Bacteria</taxon>
        <taxon>Bacillati</taxon>
        <taxon>Actinomycetota</taxon>
        <taxon>Actinomycetes</taxon>
        <taxon>Micrococcales</taxon>
        <taxon>Micrococcaceae</taxon>
        <taxon>Galactobacter</taxon>
    </lineage>
</organism>
<keyword evidence="6 7" id="KW-0131">Cell cycle</keyword>
<evidence type="ECO:0000256" key="5">
    <source>
        <dbReference type="ARBA" id="ARBA00023136"/>
    </source>
</evidence>
<dbReference type="Pfam" id="PF06781">
    <property type="entry name" value="CrgA"/>
    <property type="match status" value="1"/>
</dbReference>
<sequence>MGNPEKRAAAEAQREAKRERQAREFKPVPTWYKAIMFGLMIVGLLWIVTYYIAAMVGVGLPIPGINNWNIMIGFGLALVGFIMMMGWRD</sequence>
<evidence type="ECO:0000313" key="10">
    <source>
        <dbReference type="Proteomes" id="UP000265419"/>
    </source>
</evidence>
<keyword evidence="3 7" id="KW-0812">Transmembrane</keyword>
<protein>
    <recommendedName>
        <fullName evidence="7">Cell division protein CrgA</fullName>
    </recommendedName>
</protein>
<evidence type="ECO:0000256" key="8">
    <source>
        <dbReference type="SAM" id="MobiDB-lite"/>
    </source>
</evidence>
<comment type="function">
    <text evidence="7">Involved in cell division.</text>
</comment>
<evidence type="ECO:0000313" key="9">
    <source>
        <dbReference type="EMBL" id="RII42354.1"/>
    </source>
</evidence>
<comment type="subcellular location">
    <subcellularLocation>
        <location evidence="7">Cell membrane</location>
        <topology evidence="7">Multi-pass membrane protein</topology>
    </subcellularLocation>
</comment>
<proteinExistence type="inferred from homology"/>
<keyword evidence="4 7" id="KW-1133">Transmembrane helix</keyword>
<dbReference type="EMBL" id="QQXK01000013">
    <property type="protein sequence ID" value="RII42354.1"/>
    <property type="molecule type" value="Genomic_DNA"/>
</dbReference>
<keyword evidence="10" id="KW-1185">Reference proteome</keyword>
<accession>A0A399JAU5</accession>
<comment type="similarity">
    <text evidence="7">Belongs to the CrgA family.</text>
</comment>
<evidence type="ECO:0000256" key="3">
    <source>
        <dbReference type="ARBA" id="ARBA00022692"/>
    </source>
</evidence>
<dbReference type="HAMAP" id="MF_00631">
    <property type="entry name" value="CrgA"/>
    <property type="match status" value="1"/>
</dbReference>
<evidence type="ECO:0000256" key="6">
    <source>
        <dbReference type="ARBA" id="ARBA00023306"/>
    </source>
</evidence>
<evidence type="ECO:0000256" key="4">
    <source>
        <dbReference type="ARBA" id="ARBA00022989"/>
    </source>
</evidence>
<dbReference type="AlphaFoldDB" id="A0A399JAU5"/>
<dbReference type="GO" id="GO:0005886">
    <property type="term" value="C:plasma membrane"/>
    <property type="evidence" value="ECO:0007669"/>
    <property type="project" value="UniProtKB-SubCell"/>
</dbReference>
<reference evidence="9 10" key="1">
    <citation type="submission" date="2018-07" db="EMBL/GenBank/DDBJ databases">
        <title>Arthrobacter sp. nov., isolated from raw cow's milk with high bacterial count.</title>
        <authorList>
            <person name="Hahne J."/>
            <person name="Isele D."/>
            <person name="Lipski A."/>
        </authorList>
    </citation>
    <scope>NUCLEOTIDE SEQUENCE [LARGE SCALE GENOMIC DNA]</scope>
    <source>
        <strain evidence="9 10">JZ R-35</strain>
    </source>
</reference>
<feature type="region of interest" description="Disordered" evidence="8">
    <location>
        <begin position="1"/>
        <end position="22"/>
    </location>
</feature>
<evidence type="ECO:0000256" key="1">
    <source>
        <dbReference type="ARBA" id="ARBA00022475"/>
    </source>
</evidence>
<name>A0A399JAU5_9MICC</name>
<keyword evidence="1 7" id="KW-1003">Cell membrane</keyword>
<evidence type="ECO:0000256" key="2">
    <source>
        <dbReference type="ARBA" id="ARBA00022618"/>
    </source>
</evidence>
<dbReference type="Proteomes" id="UP000265419">
    <property type="component" value="Unassembled WGS sequence"/>
</dbReference>
<evidence type="ECO:0000256" key="7">
    <source>
        <dbReference type="HAMAP-Rule" id="MF_00631"/>
    </source>
</evidence>
<gene>
    <name evidence="7" type="primary">crgA</name>
    <name evidence="9" type="ORF">DWB68_08015</name>
</gene>